<evidence type="ECO:0000256" key="1">
    <source>
        <dbReference type="SAM" id="MobiDB-lite"/>
    </source>
</evidence>
<reference evidence="2 3" key="1">
    <citation type="journal article" date="2021" name="BMC Biol.">
        <title>Horizontally acquired antibacterial genes associated with adaptive radiation of ladybird beetles.</title>
        <authorList>
            <person name="Li H.S."/>
            <person name="Tang X.F."/>
            <person name="Huang Y.H."/>
            <person name="Xu Z.Y."/>
            <person name="Chen M.L."/>
            <person name="Du X.Y."/>
            <person name="Qiu B.Y."/>
            <person name="Chen P.T."/>
            <person name="Zhang W."/>
            <person name="Slipinski A."/>
            <person name="Escalona H.E."/>
            <person name="Waterhouse R.M."/>
            <person name="Zwick A."/>
            <person name="Pang H."/>
        </authorList>
    </citation>
    <scope>NUCLEOTIDE SEQUENCE [LARGE SCALE GENOMIC DNA]</scope>
    <source>
        <strain evidence="2">SYSU2018</strain>
    </source>
</reference>
<dbReference type="EMBL" id="JABFTP020000021">
    <property type="protein sequence ID" value="KAL3269023.1"/>
    <property type="molecule type" value="Genomic_DNA"/>
</dbReference>
<dbReference type="Proteomes" id="UP001516400">
    <property type="component" value="Unassembled WGS sequence"/>
</dbReference>
<accession>A0ABD2MRN4</accession>
<name>A0ABD2MRN4_9CUCU</name>
<sequence length="121" mass="13826">MSSLNRLVEVYLQIELTNSAATSGHVNYVSHRSGTIAGGTSKLARRGFDRDGRRQQRGFTNTKQHGGHKQLNIKNRYENFQKKEGYCKHCGGMTGSPWSWLRMQFRSMCEHGLFLFVTVKD</sequence>
<evidence type="ECO:0000313" key="3">
    <source>
        <dbReference type="Proteomes" id="UP001516400"/>
    </source>
</evidence>
<proteinExistence type="predicted"/>
<gene>
    <name evidence="2" type="ORF">HHI36_008107</name>
</gene>
<protein>
    <submittedName>
        <fullName evidence="2">Uncharacterized protein</fullName>
    </submittedName>
</protein>
<keyword evidence="3" id="KW-1185">Reference proteome</keyword>
<evidence type="ECO:0000313" key="2">
    <source>
        <dbReference type="EMBL" id="KAL3269023.1"/>
    </source>
</evidence>
<comment type="caution">
    <text evidence="2">The sequence shown here is derived from an EMBL/GenBank/DDBJ whole genome shotgun (WGS) entry which is preliminary data.</text>
</comment>
<dbReference type="AlphaFoldDB" id="A0ABD2MRN4"/>
<feature type="region of interest" description="Disordered" evidence="1">
    <location>
        <begin position="47"/>
        <end position="68"/>
    </location>
</feature>
<organism evidence="2 3">
    <name type="scientific">Cryptolaemus montrouzieri</name>
    <dbReference type="NCBI Taxonomy" id="559131"/>
    <lineage>
        <taxon>Eukaryota</taxon>
        <taxon>Metazoa</taxon>
        <taxon>Ecdysozoa</taxon>
        <taxon>Arthropoda</taxon>
        <taxon>Hexapoda</taxon>
        <taxon>Insecta</taxon>
        <taxon>Pterygota</taxon>
        <taxon>Neoptera</taxon>
        <taxon>Endopterygota</taxon>
        <taxon>Coleoptera</taxon>
        <taxon>Polyphaga</taxon>
        <taxon>Cucujiformia</taxon>
        <taxon>Coccinelloidea</taxon>
        <taxon>Coccinellidae</taxon>
        <taxon>Scymninae</taxon>
        <taxon>Scymnini</taxon>
        <taxon>Cryptolaemus</taxon>
    </lineage>
</organism>